<proteinExistence type="predicted"/>
<reference evidence="1" key="1">
    <citation type="journal article" date="2019" name="bioRxiv">
        <title>The Genome of the Zebra Mussel, Dreissena polymorpha: A Resource for Invasive Species Research.</title>
        <authorList>
            <person name="McCartney M.A."/>
            <person name="Auch B."/>
            <person name="Kono T."/>
            <person name="Mallez S."/>
            <person name="Zhang Y."/>
            <person name="Obille A."/>
            <person name="Becker A."/>
            <person name="Abrahante J.E."/>
            <person name="Garbe J."/>
            <person name="Badalamenti J.P."/>
            <person name="Herman A."/>
            <person name="Mangelson H."/>
            <person name="Liachko I."/>
            <person name="Sullivan S."/>
            <person name="Sone E.D."/>
            <person name="Koren S."/>
            <person name="Silverstein K.A.T."/>
            <person name="Beckman K.B."/>
            <person name="Gohl D.M."/>
        </authorList>
    </citation>
    <scope>NUCLEOTIDE SEQUENCE</scope>
    <source>
        <strain evidence="1">Duluth1</strain>
        <tissue evidence="1">Whole animal</tissue>
    </source>
</reference>
<accession>A0A9D4GWH0</accession>
<evidence type="ECO:0000313" key="2">
    <source>
        <dbReference type="Proteomes" id="UP000828390"/>
    </source>
</evidence>
<evidence type="ECO:0000313" key="1">
    <source>
        <dbReference type="EMBL" id="KAH3822885.1"/>
    </source>
</evidence>
<name>A0A9D4GWH0_DREPO</name>
<reference evidence="1" key="2">
    <citation type="submission" date="2020-11" db="EMBL/GenBank/DDBJ databases">
        <authorList>
            <person name="McCartney M.A."/>
            <person name="Auch B."/>
            <person name="Kono T."/>
            <person name="Mallez S."/>
            <person name="Becker A."/>
            <person name="Gohl D.M."/>
            <person name="Silverstein K.A.T."/>
            <person name="Koren S."/>
            <person name="Bechman K.B."/>
            <person name="Herman A."/>
            <person name="Abrahante J.E."/>
            <person name="Garbe J."/>
        </authorList>
    </citation>
    <scope>NUCLEOTIDE SEQUENCE</scope>
    <source>
        <strain evidence="1">Duluth1</strain>
        <tissue evidence="1">Whole animal</tissue>
    </source>
</reference>
<organism evidence="1 2">
    <name type="scientific">Dreissena polymorpha</name>
    <name type="common">Zebra mussel</name>
    <name type="synonym">Mytilus polymorpha</name>
    <dbReference type="NCBI Taxonomy" id="45954"/>
    <lineage>
        <taxon>Eukaryota</taxon>
        <taxon>Metazoa</taxon>
        <taxon>Spiralia</taxon>
        <taxon>Lophotrochozoa</taxon>
        <taxon>Mollusca</taxon>
        <taxon>Bivalvia</taxon>
        <taxon>Autobranchia</taxon>
        <taxon>Heteroconchia</taxon>
        <taxon>Euheterodonta</taxon>
        <taxon>Imparidentia</taxon>
        <taxon>Neoheterodontei</taxon>
        <taxon>Myida</taxon>
        <taxon>Dreissenoidea</taxon>
        <taxon>Dreissenidae</taxon>
        <taxon>Dreissena</taxon>
    </lineage>
</organism>
<protein>
    <submittedName>
        <fullName evidence="1">Uncharacterized protein</fullName>
    </submittedName>
</protein>
<gene>
    <name evidence="1" type="ORF">DPMN_124679</name>
</gene>
<dbReference type="AlphaFoldDB" id="A0A9D4GWH0"/>
<comment type="caution">
    <text evidence="1">The sequence shown here is derived from an EMBL/GenBank/DDBJ whole genome shotgun (WGS) entry which is preliminary data.</text>
</comment>
<dbReference type="Proteomes" id="UP000828390">
    <property type="component" value="Unassembled WGS sequence"/>
</dbReference>
<dbReference type="EMBL" id="JAIWYP010000005">
    <property type="protein sequence ID" value="KAH3822885.1"/>
    <property type="molecule type" value="Genomic_DNA"/>
</dbReference>
<sequence>MFNESDHGRAPMVVPANNRRATIAVFNGERRASIDRALFDILSSDRSLPLTPRLLVA</sequence>
<keyword evidence="2" id="KW-1185">Reference proteome</keyword>